<dbReference type="GO" id="GO:0050661">
    <property type="term" value="F:NADP binding"/>
    <property type="evidence" value="ECO:0007669"/>
    <property type="project" value="InterPro"/>
</dbReference>
<evidence type="ECO:0000256" key="2">
    <source>
        <dbReference type="ARBA" id="ARBA00008419"/>
    </source>
</evidence>
<dbReference type="SUPFAM" id="SSF48179">
    <property type="entry name" value="6-phosphogluconate dehydrogenase C-terminal domain-like"/>
    <property type="match status" value="1"/>
</dbReference>
<keyword evidence="9" id="KW-1185">Reference proteome</keyword>
<evidence type="ECO:0000256" key="4">
    <source>
        <dbReference type="ARBA" id="ARBA00023064"/>
    </source>
</evidence>
<reference evidence="8 9" key="1">
    <citation type="journal article" date="2023" name="Nat. Commun.">
        <title>Origin of minicircular mitochondrial genomes in red algae.</title>
        <authorList>
            <person name="Lee Y."/>
            <person name="Cho C.H."/>
            <person name="Lee Y.M."/>
            <person name="Park S.I."/>
            <person name="Yang J.H."/>
            <person name="West J.A."/>
            <person name="Bhattacharya D."/>
            <person name="Yoon H.S."/>
        </authorList>
    </citation>
    <scope>NUCLEOTIDE SEQUENCE [LARGE SCALE GENOMIC DNA]</scope>
    <source>
        <strain evidence="8 9">CCMP1338</strain>
        <tissue evidence="8">Whole cell</tissue>
    </source>
</reference>
<evidence type="ECO:0000256" key="6">
    <source>
        <dbReference type="RuleBase" id="RU000485"/>
    </source>
</evidence>
<protein>
    <recommendedName>
        <fullName evidence="6">6-phosphogluconate dehydrogenase, decarboxylating</fullName>
        <ecNumber evidence="6">1.1.1.44</ecNumber>
    </recommendedName>
</protein>
<evidence type="ECO:0000256" key="3">
    <source>
        <dbReference type="ARBA" id="ARBA00023002"/>
    </source>
</evidence>
<dbReference type="InterPro" id="IPR008927">
    <property type="entry name" value="6-PGluconate_DH-like_C_sf"/>
</dbReference>
<gene>
    <name evidence="8" type="ORF">NDN08_005059</name>
</gene>
<dbReference type="PANTHER" id="PTHR11811">
    <property type="entry name" value="6-PHOSPHOGLUCONATE DEHYDROGENASE"/>
    <property type="match status" value="1"/>
</dbReference>
<dbReference type="InterPro" id="IPR006183">
    <property type="entry name" value="Pgluconate_DH"/>
</dbReference>
<dbReference type="FunFam" id="3.40.50.720:FF:000007">
    <property type="entry name" value="6-phosphogluconate dehydrogenase, decarboxylating"/>
    <property type="match status" value="1"/>
</dbReference>
<keyword evidence="6" id="KW-0521">NADP</keyword>
<proteinExistence type="inferred from homology"/>
<keyword evidence="5 6" id="KW-0570">Pentose shunt</keyword>
<dbReference type="Pfam" id="PF00393">
    <property type="entry name" value="6PGD"/>
    <property type="match status" value="1"/>
</dbReference>
<dbReference type="EC" id="1.1.1.44" evidence="6"/>
<dbReference type="Gene3D" id="1.10.1040.10">
    <property type="entry name" value="N-(1-d-carboxylethyl)-l-norvaline Dehydrogenase, domain 2"/>
    <property type="match status" value="1"/>
</dbReference>
<dbReference type="AlphaFoldDB" id="A0AAV8V267"/>
<keyword evidence="4 6" id="KW-0311">Gluconate utilization</keyword>
<dbReference type="SMART" id="SM01350">
    <property type="entry name" value="6PGD"/>
    <property type="match status" value="1"/>
</dbReference>
<comment type="caution">
    <text evidence="8">The sequence shown here is derived from an EMBL/GenBank/DDBJ whole genome shotgun (WGS) entry which is preliminary data.</text>
</comment>
<evidence type="ECO:0000313" key="8">
    <source>
        <dbReference type="EMBL" id="KAJ8908349.1"/>
    </source>
</evidence>
<evidence type="ECO:0000259" key="7">
    <source>
        <dbReference type="SMART" id="SM01350"/>
    </source>
</evidence>
<dbReference type="GO" id="GO:0006098">
    <property type="term" value="P:pentose-phosphate shunt"/>
    <property type="evidence" value="ECO:0007669"/>
    <property type="project" value="UniProtKB-KW"/>
</dbReference>
<evidence type="ECO:0000256" key="1">
    <source>
        <dbReference type="ARBA" id="ARBA00004874"/>
    </source>
</evidence>
<dbReference type="GO" id="GO:0004616">
    <property type="term" value="F:phosphogluconate dehydrogenase (decarboxylating) activity"/>
    <property type="evidence" value="ECO:0007669"/>
    <property type="project" value="UniProtKB-EC"/>
</dbReference>
<dbReference type="InterPro" id="IPR006115">
    <property type="entry name" value="6PGDH_NADP-bd"/>
</dbReference>
<dbReference type="InterPro" id="IPR006114">
    <property type="entry name" value="6PGDH_C"/>
</dbReference>
<comment type="pathway">
    <text evidence="1 6">Carbohydrate degradation; pentose phosphate pathway; D-ribulose 5-phosphate from D-glucose 6-phosphate (oxidative stage): step 3/3.</text>
</comment>
<name>A0AAV8V267_9RHOD</name>
<dbReference type="SUPFAM" id="SSF51735">
    <property type="entry name" value="NAD(P)-binding Rossmann-fold domains"/>
    <property type="match status" value="1"/>
</dbReference>
<accession>A0AAV8V267</accession>
<organism evidence="8 9">
    <name type="scientific">Rhodosorus marinus</name>
    <dbReference type="NCBI Taxonomy" id="101924"/>
    <lineage>
        <taxon>Eukaryota</taxon>
        <taxon>Rhodophyta</taxon>
        <taxon>Stylonematophyceae</taxon>
        <taxon>Stylonematales</taxon>
        <taxon>Stylonemataceae</taxon>
        <taxon>Rhodosorus</taxon>
    </lineage>
</organism>
<dbReference type="InterPro" id="IPR013328">
    <property type="entry name" value="6PGD_dom2"/>
</dbReference>
<evidence type="ECO:0000256" key="5">
    <source>
        <dbReference type="ARBA" id="ARBA00023126"/>
    </source>
</evidence>
<dbReference type="NCBIfam" id="NF006765">
    <property type="entry name" value="PRK09287.1"/>
    <property type="match status" value="1"/>
</dbReference>
<sequence>MAFVFGGTSVFLGKPVNVDSRHAHACSHGSGVRLGRLRSSSVRMVGMEVKPDKGSGSSAVELSKIGLVGLAVMGQNLALNIAEKGFSISVFNRSSSKTDDAVARAQGELEDPALFSGFKDMKEFVESIERPRSIIMLVKAGAPVDATIEALVPLLEEGDMIIDGGNEWFENTERRSEALSKKGIMYMGMGVSGGEEGARFGPSLMPGGPEEAWQSVAPILKKIAAQVDDGPCVFHIGPGGAGNYVKMIHNGIEYGDMQLIGEAYDVLRTIGGLTPDQLADVFTEWNKGDLKSFLIEITANIMAIKDDVAGDGSVLVEKVLDKTGAKGTGMWTMEEAVRRGVPSPTIASSLDARYLSSLKEERVAAEEILKGPTPAITSEQKALVEDVRQALYASKVCSYAQGMNLIKQTGVENNWDLNLGEIARIWKGGCIIRAQFLDRIKEAYGRNPELSSLLIDEQFAKELESAQEGWRRVVSLTVSEGITAPAFSASLSYYDSYRRGRLPSSQLVQSQRDYFGAHTYKRLDTDKVYHTRWSSDGVTEVIGS</sequence>
<keyword evidence="3 6" id="KW-0560">Oxidoreductase</keyword>
<dbReference type="GO" id="GO:0019521">
    <property type="term" value="P:D-gluconate metabolic process"/>
    <property type="evidence" value="ECO:0007669"/>
    <property type="project" value="UniProtKB-KW"/>
</dbReference>
<feature type="domain" description="6-phosphogluconate dehydrogenase C-terminal" evidence="7">
    <location>
        <begin position="242"/>
        <end position="534"/>
    </location>
</feature>
<comment type="similarity">
    <text evidence="2 6">Belongs to the 6-phosphogluconate dehydrogenase family.</text>
</comment>
<dbReference type="Gene3D" id="3.40.50.720">
    <property type="entry name" value="NAD(P)-binding Rossmann-like Domain"/>
    <property type="match status" value="1"/>
</dbReference>
<dbReference type="NCBIfam" id="TIGR00873">
    <property type="entry name" value="gnd"/>
    <property type="match status" value="1"/>
</dbReference>
<dbReference type="PRINTS" id="PR00076">
    <property type="entry name" value="6PGDHDRGNASE"/>
</dbReference>
<dbReference type="InterPro" id="IPR006113">
    <property type="entry name" value="6PGDH_Gnd/GntZ"/>
</dbReference>
<evidence type="ECO:0000313" key="9">
    <source>
        <dbReference type="Proteomes" id="UP001157974"/>
    </source>
</evidence>
<dbReference type="FunFam" id="1.10.1040.10:FF:000002">
    <property type="entry name" value="6-phosphogluconate dehydrogenase, decarboxylating"/>
    <property type="match status" value="1"/>
</dbReference>
<dbReference type="EMBL" id="JAMWBK010000001">
    <property type="protein sequence ID" value="KAJ8908349.1"/>
    <property type="molecule type" value="Genomic_DNA"/>
</dbReference>
<dbReference type="InterPro" id="IPR036291">
    <property type="entry name" value="NAD(P)-bd_dom_sf"/>
</dbReference>
<dbReference type="Pfam" id="PF03446">
    <property type="entry name" value="NAD_binding_2"/>
    <property type="match status" value="1"/>
</dbReference>
<dbReference type="Gene3D" id="1.20.5.320">
    <property type="entry name" value="6-Phosphogluconate Dehydrogenase, domain 3"/>
    <property type="match status" value="1"/>
</dbReference>
<dbReference type="Proteomes" id="UP001157974">
    <property type="component" value="Unassembled WGS sequence"/>
</dbReference>
<comment type="catalytic activity">
    <reaction evidence="6">
        <text>6-phospho-D-gluconate + NADP(+) = D-ribulose 5-phosphate + CO2 + NADPH</text>
        <dbReference type="Rhea" id="RHEA:10116"/>
        <dbReference type="ChEBI" id="CHEBI:16526"/>
        <dbReference type="ChEBI" id="CHEBI:57783"/>
        <dbReference type="ChEBI" id="CHEBI:58121"/>
        <dbReference type="ChEBI" id="CHEBI:58349"/>
        <dbReference type="ChEBI" id="CHEBI:58759"/>
        <dbReference type="EC" id="1.1.1.44"/>
    </reaction>
</comment>